<evidence type="ECO:0000313" key="3">
    <source>
        <dbReference type="Proteomes" id="UP000444174"/>
    </source>
</evidence>
<evidence type="ECO:0000259" key="1">
    <source>
        <dbReference type="Pfam" id="PF00576"/>
    </source>
</evidence>
<accession>A0A843YDA1</accession>
<evidence type="ECO:0000313" key="2">
    <source>
        <dbReference type="EMBL" id="MQQ07838.1"/>
    </source>
</evidence>
<dbReference type="Gene3D" id="2.60.40.180">
    <property type="entry name" value="Transthyretin/hydroxyisourate hydrolase domain"/>
    <property type="match status" value="1"/>
</dbReference>
<sequence>MTAGGVSIHAVDVSTGRPAAGLFVRLLRIENGGEVELAAGTCSETGLFDHPTVQGTGITPGQYVAEFAVNAYYSGTPSSQDSAPFLDIVRYHFGIGDAQQHYHLPFKFTAWGYSLFRGGL</sequence>
<gene>
    <name evidence="2" type="ORF">GFB49_05185</name>
</gene>
<proteinExistence type="predicted"/>
<protein>
    <submittedName>
        <fullName evidence="2">Hydroxyisourate hydrolase</fullName>
    </submittedName>
</protein>
<dbReference type="Pfam" id="PF00576">
    <property type="entry name" value="Transthyretin"/>
    <property type="match status" value="1"/>
</dbReference>
<dbReference type="RefSeq" id="WP_153214749.1">
    <property type="nucleotide sequence ID" value="NZ_WIBF01000002.1"/>
</dbReference>
<dbReference type="InterPro" id="IPR023416">
    <property type="entry name" value="Transthyretin/HIU_hydrolase_d"/>
</dbReference>
<dbReference type="AlphaFoldDB" id="A0A843YDA1"/>
<name>A0A843YDA1_9RHOB</name>
<dbReference type="EMBL" id="WIBF01000002">
    <property type="protein sequence ID" value="MQQ07838.1"/>
    <property type="molecule type" value="Genomic_DNA"/>
</dbReference>
<comment type="caution">
    <text evidence="2">The sequence shown here is derived from an EMBL/GenBank/DDBJ whole genome shotgun (WGS) entry which is preliminary data.</text>
</comment>
<dbReference type="InterPro" id="IPR036817">
    <property type="entry name" value="Transthyretin/HIU_hydrolase_sf"/>
</dbReference>
<keyword evidence="2" id="KW-0378">Hydrolase</keyword>
<dbReference type="Proteomes" id="UP000444174">
    <property type="component" value="Unassembled WGS sequence"/>
</dbReference>
<organism evidence="2 3">
    <name type="scientific">Tritonibacter litoralis</name>
    <dbReference type="NCBI Taxonomy" id="2662264"/>
    <lineage>
        <taxon>Bacteria</taxon>
        <taxon>Pseudomonadati</taxon>
        <taxon>Pseudomonadota</taxon>
        <taxon>Alphaproteobacteria</taxon>
        <taxon>Rhodobacterales</taxon>
        <taxon>Paracoccaceae</taxon>
        <taxon>Tritonibacter</taxon>
    </lineage>
</organism>
<reference evidence="2 3" key="1">
    <citation type="submission" date="2019-10" db="EMBL/GenBank/DDBJ databases">
        <title>Epibacterium sp. nov., isolated from seawater.</title>
        <authorList>
            <person name="Zhang X."/>
            <person name="Li N."/>
        </authorList>
    </citation>
    <scope>NUCLEOTIDE SEQUENCE [LARGE SCALE GENOMIC DNA]</scope>
    <source>
        <strain evidence="2 3">SM1979</strain>
    </source>
</reference>
<dbReference type="PANTHER" id="PTHR10395">
    <property type="entry name" value="URICASE AND TRANSTHYRETIN-RELATED"/>
    <property type="match status" value="1"/>
</dbReference>
<keyword evidence="3" id="KW-1185">Reference proteome</keyword>
<feature type="domain" description="Transthyretin/hydroxyisourate hydrolase" evidence="1">
    <location>
        <begin position="6"/>
        <end position="118"/>
    </location>
</feature>
<dbReference type="SUPFAM" id="SSF49472">
    <property type="entry name" value="Transthyretin (synonym: prealbumin)"/>
    <property type="match status" value="1"/>
</dbReference>
<dbReference type="PANTHER" id="PTHR10395:SF7">
    <property type="entry name" value="5-HYDROXYISOURATE HYDROLASE"/>
    <property type="match status" value="1"/>
</dbReference>
<dbReference type="GO" id="GO:0006144">
    <property type="term" value="P:purine nucleobase metabolic process"/>
    <property type="evidence" value="ECO:0007669"/>
    <property type="project" value="TreeGrafter"/>
</dbReference>
<dbReference type="GO" id="GO:0016787">
    <property type="term" value="F:hydrolase activity"/>
    <property type="evidence" value="ECO:0007669"/>
    <property type="project" value="UniProtKB-KW"/>
</dbReference>